<keyword evidence="3" id="KW-1185">Reference proteome</keyword>
<name>A0ABQ1UGX1_9NOCA</name>
<evidence type="ECO:0000313" key="3">
    <source>
        <dbReference type="Proteomes" id="UP000632454"/>
    </source>
</evidence>
<sequence>MRRVSPDAEPSGIGTGPRRAGGGVDIGGSDIDGGSAAGIGADRGGVVGSGRDTGGGT</sequence>
<comment type="caution">
    <text evidence="2">The sequence shown here is derived from an EMBL/GenBank/DDBJ whole genome shotgun (WGS) entry which is preliminary data.</text>
</comment>
<reference evidence="3" key="1">
    <citation type="journal article" date="2019" name="Int. J. Syst. Evol. Microbiol.">
        <title>The Global Catalogue of Microorganisms (GCM) 10K type strain sequencing project: providing services to taxonomists for standard genome sequencing and annotation.</title>
        <authorList>
            <consortium name="The Broad Institute Genomics Platform"/>
            <consortium name="The Broad Institute Genome Sequencing Center for Infectious Disease"/>
            <person name="Wu L."/>
            <person name="Ma J."/>
        </authorList>
    </citation>
    <scope>NUCLEOTIDE SEQUENCE [LARGE SCALE GENOMIC DNA]</scope>
    <source>
        <strain evidence="3">CCM 7855</strain>
    </source>
</reference>
<dbReference type="Proteomes" id="UP000632454">
    <property type="component" value="Unassembled WGS sequence"/>
</dbReference>
<organism evidence="2 3">
    <name type="scientific">Williamsia phyllosphaerae</name>
    <dbReference type="NCBI Taxonomy" id="885042"/>
    <lineage>
        <taxon>Bacteria</taxon>
        <taxon>Bacillati</taxon>
        <taxon>Actinomycetota</taxon>
        <taxon>Actinomycetes</taxon>
        <taxon>Mycobacteriales</taxon>
        <taxon>Nocardiaceae</taxon>
        <taxon>Williamsia</taxon>
    </lineage>
</organism>
<feature type="compositionally biased region" description="Gly residues" evidence="1">
    <location>
        <begin position="35"/>
        <end position="57"/>
    </location>
</feature>
<dbReference type="EMBL" id="BMCS01000001">
    <property type="protein sequence ID" value="GGF16369.1"/>
    <property type="molecule type" value="Genomic_DNA"/>
</dbReference>
<feature type="region of interest" description="Disordered" evidence="1">
    <location>
        <begin position="1"/>
        <end position="57"/>
    </location>
</feature>
<proteinExistence type="predicted"/>
<evidence type="ECO:0000256" key="1">
    <source>
        <dbReference type="SAM" id="MobiDB-lite"/>
    </source>
</evidence>
<feature type="compositionally biased region" description="Gly residues" evidence="1">
    <location>
        <begin position="13"/>
        <end position="26"/>
    </location>
</feature>
<evidence type="ECO:0000313" key="2">
    <source>
        <dbReference type="EMBL" id="GGF16369.1"/>
    </source>
</evidence>
<gene>
    <name evidence="2" type="ORF">GCM10007298_10500</name>
</gene>
<accession>A0ABQ1UGX1</accession>
<protein>
    <submittedName>
        <fullName evidence="2">Uncharacterized protein</fullName>
    </submittedName>
</protein>